<sequence length="175" mass="19711">MKHIILFLALSSTILFSSCEGPEGPPGEPGGLVYGQVFEANVDFDYDAISLTFISPFVTFPIEVFESDVILAYRFEGTETVNGEVVDIWSPLPRSLFYQDGTSDIFEYSFNHTYFDAQFVIDGNFDLTTIHPDFLDNQIFRIAVIPAEFAKTTLSMEELLKVLDINPTDIERISI</sequence>
<evidence type="ECO:0000313" key="1">
    <source>
        <dbReference type="EMBL" id="RMA64168.1"/>
    </source>
</evidence>
<evidence type="ECO:0008006" key="3">
    <source>
        <dbReference type="Google" id="ProtNLM"/>
    </source>
</evidence>
<dbReference type="PROSITE" id="PS51257">
    <property type="entry name" value="PROKAR_LIPOPROTEIN"/>
    <property type="match status" value="1"/>
</dbReference>
<protein>
    <recommendedName>
        <fullName evidence="3">Dihydrolipoamide dehydrogenase</fullName>
    </recommendedName>
</protein>
<reference evidence="1 2" key="1">
    <citation type="submission" date="2018-10" db="EMBL/GenBank/DDBJ databases">
        <title>Genomic Encyclopedia of Archaeal and Bacterial Type Strains, Phase II (KMG-II): from individual species to whole genera.</title>
        <authorList>
            <person name="Goeker M."/>
        </authorList>
    </citation>
    <scope>NUCLEOTIDE SEQUENCE [LARGE SCALE GENOMIC DNA]</scope>
    <source>
        <strain evidence="1 2">DSM 23424</strain>
    </source>
</reference>
<proteinExistence type="predicted"/>
<dbReference type="AlphaFoldDB" id="A0A3L9Z1C8"/>
<gene>
    <name evidence="1" type="ORF">BXY75_1036</name>
</gene>
<comment type="caution">
    <text evidence="1">The sequence shown here is derived from an EMBL/GenBank/DDBJ whole genome shotgun (WGS) entry which is preliminary data.</text>
</comment>
<dbReference type="RefSeq" id="WP_121906639.1">
    <property type="nucleotide sequence ID" value="NZ_REFC01000012.1"/>
</dbReference>
<dbReference type="EMBL" id="REFC01000012">
    <property type="protein sequence ID" value="RMA64168.1"/>
    <property type="molecule type" value="Genomic_DNA"/>
</dbReference>
<name>A0A3L9Z1C8_9FLAO</name>
<organism evidence="1 2">
    <name type="scientific">Ulvibacter antarcticus</name>
    <dbReference type="NCBI Taxonomy" id="442714"/>
    <lineage>
        <taxon>Bacteria</taxon>
        <taxon>Pseudomonadati</taxon>
        <taxon>Bacteroidota</taxon>
        <taxon>Flavobacteriia</taxon>
        <taxon>Flavobacteriales</taxon>
        <taxon>Flavobacteriaceae</taxon>
        <taxon>Ulvibacter</taxon>
    </lineage>
</organism>
<keyword evidence="2" id="KW-1185">Reference proteome</keyword>
<dbReference type="Proteomes" id="UP000271339">
    <property type="component" value="Unassembled WGS sequence"/>
</dbReference>
<accession>A0A3L9Z1C8</accession>
<dbReference type="OrthoDB" id="1524444at2"/>
<evidence type="ECO:0000313" key="2">
    <source>
        <dbReference type="Proteomes" id="UP000271339"/>
    </source>
</evidence>